<dbReference type="EMBL" id="ML977580">
    <property type="protein sequence ID" value="KAF2001995.1"/>
    <property type="molecule type" value="Genomic_DNA"/>
</dbReference>
<proteinExistence type="predicted"/>
<accession>A0A6A5WSE2</accession>
<dbReference type="Proteomes" id="UP000799779">
    <property type="component" value="Unassembled WGS sequence"/>
</dbReference>
<feature type="non-terminal residue" evidence="1">
    <location>
        <position position="97"/>
    </location>
</feature>
<name>A0A6A5WSE2_9PLEO</name>
<protein>
    <submittedName>
        <fullName evidence="1">Uncharacterized protein</fullName>
    </submittedName>
</protein>
<evidence type="ECO:0000313" key="2">
    <source>
        <dbReference type="Proteomes" id="UP000799779"/>
    </source>
</evidence>
<keyword evidence="2" id="KW-1185">Reference proteome</keyword>
<organism evidence="1 2">
    <name type="scientific">Amniculicola lignicola CBS 123094</name>
    <dbReference type="NCBI Taxonomy" id="1392246"/>
    <lineage>
        <taxon>Eukaryota</taxon>
        <taxon>Fungi</taxon>
        <taxon>Dikarya</taxon>
        <taxon>Ascomycota</taxon>
        <taxon>Pezizomycotina</taxon>
        <taxon>Dothideomycetes</taxon>
        <taxon>Pleosporomycetidae</taxon>
        <taxon>Pleosporales</taxon>
        <taxon>Amniculicolaceae</taxon>
        <taxon>Amniculicola</taxon>
    </lineage>
</organism>
<sequence length="97" mass="11058">MSKQPLVVTTIPVRTDPRLLHLDRQFFTIRRLIASQDIFSSQSTRLVVLKSLLIHNRSVSTFLSFQFALQDELFILSRRSTEPHVGNGDTAFDKAVS</sequence>
<dbReference type="AlphaFoldDB" id="A0A6A5WSE2"/>
<reference evidence="1" key="1">
    <citation type="journal article" date="2020" name="Stud. Mycol.">
        <title>101 Dothideomycetes genomes: a test case for predicting lifestyles and emergence of pathogens.</title>
        <authorList>
            <person name="Haridas S."/>
            <person name="Albert R."/>
            <person name="Binder M."/>
            <person name="Bloem J."/>
            <person name="Labutti K."/>
            <person name="Salamov A."/>
            <person name="Andreopoulos B."/>
            <person name="Baker S."/>
            <person name="Barry K."/>
            <person name="Bills G."/>
            <person name="Bluhm B."/>
            <person name="Cannon C."/>
            <person name="Castanera R."/>
            <person name="Culley D."/>
            <person name="Daum C."/>
            <person name="Ezra D."/>
            <person name="Gonzalez J."/>
            <person name="Henrissat B."/>
            <person name="Kuo A."/>
            <person name="Liang C."/>
            <person name="Lipzen A."/>
            <person name="Lutzoni F."/>
            <person name="Magnuson J."/>
            <person name="Mondo S."/>
            <person name="Nolan M."/>
            <person name="Ohm R."/>
            <person name="Pangilinan J."/>
            <person name="Park H.-J."/>
            <person name="Ramirez L."/>
            <person name="Alfaro M."/>
            <person name="Sun H."/>
            <person name="Tritt A."/>
            <person name="Yoshinaga Y."/>
            <person name="Zwiers L.-H."/>
            <person name="Turgeon B."/>
            <person name="Goodwin S."/>
            <person name="Spatafora J."/>
            <person name="Crous P."/>
            <person name="Grigoriev I."/>
        </authorList>
    </citation>
    <scope>NUCLEOTIDE SEQUENCE</scope>
    <source>
        <strain evidence="1">CBS 123094</strain>
    </source>
</reference>
<gene>
    <name evidence="1" type="ORF">P154DRAFT_521431</name>
</gene>
<evidence type="ECO:0000313" key="1">
    <source>
        <dbReference type="EMBL" id="KAF2001995.1"/>
    </source>
</evidence>